<evidence type="ECO:0000313" key="3">
    <source>
        <dbReference type="Proteomes" id="UP001642360"/>
    </source>
</evidence>
<feature type="region of interest" description="Disordered" evidence="1">
    <location>
        <begin position="13"/>
        <end position="35"/>
    </location>
</feature>
<dbReference type="PANTHER" id="PTHR46328:SF35">
    <property type="entry name" value="PROTEIN FAR1-RELATED SEQUENCE 5-LIKE"/>
    <property type="match status" value="1"/>
</dbReference>
<protein>
    <recommendedName>
        <fullName evidence="4">FAR1 domain-containing protein</fullName>
    </recommendedName>
</protein>
<dbReference type="EMBL" id="CAUOFW020006991">
    <property type="protein sequence ID" value="CAK9177195.1"/>
    <property type="molecule type" value="Genomic_DNA"/>
</dbReference>
<dbReference type="PANTHER" id="PTHR46328">
    <property type="entry name" value="FAR-RED IMPAIRED RESPONSIVE (FAR1) FAMILY PROTEIN-RELATED"/>
    <property type="match status" value="1"/>
</dbReference>
<accession>A0ABC8UB45</accession>
<gene>
    <name evidence="2" type="ORF">ILEXP_LOCUS47064</name>
</gene>
<dbReference type="AlphaFoldDB" id="A0ABC8UB45"/>
<sequence>MFLIGVDEEISSGSISVESNKEKNEDEMEETRNRDDKIKQPTIGMLFDTIDEIVEYYMTYGKEMSFPPKLLLGQISTCNARIAVGVDEEISSGSISVESNKEKNEDEMEETRNRDDKIKQPTIGMLFDTIDEIVEYYTTYGKEMSFPVSKRTSLKGDDGEIKYVAVACSHNGKSLSKNRSMRPIQPEKTPLFK</sequence>
<proteinExistence type="predicted"/>
<evidence type="ECO:0000313" key="2">
    <source>
        <dbReference type="EMBL" id="CAK9177195.1"/>
    </source>
</evidence>
<feature type="compositionally biased region" description="Basic and acidic residues" evidence="1">
    <location>
        <begin position="19"/>
        <end position="35"/>
    </location>
</feature>
<reference evidence="2 3" key="1">
    <citation type="submission" date="2024-02" db="EMBL/GenBank/DDBJ databases">
        <authorList>
            <person name="Vignale AGUSTIN F."/>
            <person name="Sosa J E."/>
            <person name="Modenutti C."/>
        </authorList>
    </citation>
    <scope>NUCLEOTIDE SEQUENCE [LARGE SCALE GENOMIC DNA]</scope>
</reference>
<keyword evidence="3" id="KW-1185">Reference proteome</keyword>
<evidence type="ECO:0008006" key="4">
    <source>
        <dbReference type="Google" id="ProtNLM"/>
    </source>
</evidence>
<organism evidence="2 3">
    <name type="scientific">Ilex paraguariensis</name>
    <name type="common">yerba mate</name>
    <dbReference type="NCBI Taxonomy" id="185542"/>
    <lineage>
        <taxon>Eukaryota</taxon>
        <taxon>Viridiplantae</taxon>
        <taxon>Streptophyta</taxon>
        <taxon>Embryophyta</taxon>
        <taxon>Tracheophyta</taxon>
        <taxon>Spermatophyta</taxon>
        <taxon>Magnoliopsida</taxon>
        <taxon>eudicotyledons</taxon>
        <taxon>Gunneridae</taxon>
        <taxon>Pentapetalae</taxon>
        <taxon>asterids</taxon>
        <taxon>campanulids</taxon>
        <taxon>Aquifoliales</taxon>
        <taxon>Aquifoliaceae</taxon>
        <taxon>Ilex</taxon>
    </lineage>
</organism>
<name>A0ABC8UB45_9AQUA</name>
<feature type="region of interest" description="Disordered" evidence="1">
    <location>
        <begin position="173"/>
        <end position="193"/>
    </location>
</feature>
<comment type="caution">
    <text evidence="2">The sequence shown here is derived from an EMBL/GenBank/DDBJ whole genome shotgun (WGS) entry which is preliminary data.</text>
</comment>
<dbReference type="Proteomes" id="UP001642360">
    <property type="component" value="Unassembled WGS sequence"/>
</dbReference>
<evidence type="ECO:0000256" key="1">
    <source>
        <dbReference type="SAM" id="MobiDB-lite"/>
    </source>
</evidence>